<comment type="caution">
    <text evidence="1">The sequence shown here is derived from an EMBL/GenBank/DDBJ whole genome shotgun (WGS) entry which is preliminary data.</text>
</comment>
<dbReference type="OrthoDB" id="5527805at2759"/>
<keyword evidence="2" id="KW-1185">Reference proteome</keyword>
<evidence type="ECO:0000313" key="1">
    <source>
        <dbReference type="EMBL" id="KAJ2683567.1"/>
    </source>
</evidence>
<reference evidence="1" key="1">
    <citation type="submission" date="2022-07" db="EMBL/GenBank/DDBJ databases">
        <title>Phylogenomic reconstructions and comparative analyses of Kickxellomycotina fungi.</title>
        <authorList>
            <person name="Reynolds N.K."/>
            <person name="Stajich J.E."/>
            <person name="Barry K."/>
            <person name="Grigoriev I.V."/>
            <person name="Crous P."/>
            <person name="Smith M.E."/>
        </authorList>
    </citation>
    <scope>NUCLEOTIDE SEQUENCE</scope>
    <source>
        <strain evidence="1">CBS 109367</strain>
    </source>
</reference>
<dbReference type="Proteomes" id="UP001151516">
    <property type="component" value="Unassembled WGS sequence"/>
</dbReference>
<evidence type="ECO:0000313" key="2">
    <source>
        <dbReference type="Proteomes" id="UP001151516"/>
    </source>
</evidence>
<accession>A0A9W8L2P0</accession>
<name>A0A9W8L2P0_9FUNG</name>
<proteinExistence type="predicted"/>
<organism evidence="1 2">
    <name type="scientific">Coemansia spiralis</name>
    <dbReference type="NCBI Taxonomy" id="417178"/>
    <lineage>
        <taxon>Eukaryota</taxon>
        <taxon>Fungi</taxon>
        <taxon>Fungi incertae sedis</taxon>
        <taxon>Zoopagomycota</taxon>
        <taxon>Kickxellomycotina</taxon>
        <taxon>Kickxellomycetes</taxon>
        <taxon>Kickxellales</taxon>
        <taxon>Kickxellaceae</taxon>
        <taxon>Coemansia</taxon>
    </lineage>
</organism>
<protein>
    <submittedName>
        <fullName evidence="1">Uncharacterized protein</fullName>
    </submittedName>
</protein>
<sequence>MQSLSPFQTLPSLVVDMIIEYLEKRPRNSLDPDNKEHNQKKTALKPLINVCQLWRIAALNSICDNCELSYSHQNKAIEERFPAWPAGFLYPQLATKSLVKRVVVQVSLWRDTGKSGFRAVINSPQYANMSYPSATSLVLELNFRYDGDAICGISLETNDIAEFAHSLWHLIPAVTSVAIDLKSTRYGTYASEQPCTTLVSELTKGGMVGLSIDSKTSVNQLKFTQLTKPGLTSIVLGFNIGSTSENTLVYRNASTLKELQIGLHELGCWRGLLYGDTQTPTAYPRLTSPTLVIAERHYNTNWALLGSVDPFPTLSTLDVSGHYPFNDDVLFRGNGEMLKNLSLPFSAITTNALGILGILERLSATRMNSIRICVPAGGEVTRQTNPSIEPQVHLILETTVALRLTRGTTGNQMLRAIKAAPSTAVLQHLHLDGHWLGSSHILTIILALPSLISLACLIKGSVYYIEKIPTSEHPSELYAKFFSPNSCFRKLRVLDSAWTSTVEVAIVAMQIAVVHPGFALVCLNSKLRESLRCIVSRALRNEPFKPYADSFRHLI</sequence>
<dbReference type="EMBL" id="JANBTX010000278">
    <property type="protein sequence ID" value="KAJ2683567.1"/>
    <property type="molecule type" value="Genomic_DNA"/>
</dbReference>
<gene>
    <name evidence="1" type="ORF">IWW39_005432</name>
</gene>
<dbReference type="AlphaFoldDB" id="A0A9W8L2P0"/>